<gene>
    <name evidence="1" type="ORF">RKE40_28065</name>
</gene>
<protein>
    <submittedName>
        <fullName evidence="1">Uncharacterized protein</fullName>
    </submittedName>
</protein>
<dbReference type="Proteomes" id="UP001254257">
    <property type="component" value="Unassembled WGS sequence"/>
</dbReference>
<dbReference type="RefSeq" id="WP_316021454.1">
    <property type="nucleotide sequence ID" value="NZ_JAWDID010000084.1"/>
</dbReference>
<sequence>MSGESPVNLLVTEMMATRMCIAALTRELLLASGSDAFVRAEAQAMKGVAETGHSGGGFPDETRARTGQVVQDVFRMVDG</sequence>
<keyword evidence="2" id="KW-1185">Reference proteome</keyword>
<accession>A0ABU3SG57</accession>
<reference evidence="1 2" key="1">
    <citation type="submission" date="2023-09" db="EMBL/GenBank/DDBJ databases">
        <title>Whole genome shotgun sequencing (WGS) of Bosea sp. ZW T0_25, isolated from stored onions (Allium cepa).</title>
        <authorList>
            <person name="Stoll D.A."/>
            <person name="Huch M."/>
        </authorList>
    </citation>
    <scope>NUCLEOTIDE SEQUENCE [LARGE SCALE GENOMIC DNA]</scope>
    <source>
        <strain evidence="1 2">ZW T0_25</strain>
    </source>
</reference>
<name>A0ABU3SG57_9HYPH</name>
<dbReference type="EMBL" id="JAWDID010000084">
    <property type="protein sequence ID" value="MDU0343756.1"/>
    <property type="molecule type" value="Genomic_DNA"/>
</dbReference>
<organism evidence="1 2">
    <name type="scientific">Bosea rubneri</name>
    <dbReference type="NCBI Taxonomy" id="3075434"/>
    <lineage>
        <taxon>Bacteria</taxon>
        <taxon>Pseudomonadati</taxon>
        <taxon>Pseudomonadota</taxon>
        <taxon>Alphaproteobacteria</taxon>
        <taxon>Hyphomicrobiales</taxon>
        <taxon>Boseaceae</taxon>
        <taxon>Bosea</taxon>
    </lineage>
</organism>
<proteinExistence type="predicted"/>
<evidence type="ECO:0000313" key="2">
    <source>
        <dbReference type="Proteomes" id="UP001254257"/>
    </source>
</evidence>
<comment type="caution">
    <text evidence="1">The sequence shown here is derived from an EMBL/GenBank/DDBJ whole genome shotgun (WGS) entry which is preliminary data.</text>
</comment>
<evidence type="ECO:0000313" key="1">
    <source>
        <dbReference type="EMBL" id="MDU0343756.1"/>
    </source>
</evidence>